<dbReference type="Pfam" id="PF23326">
    <property type="entry name" value="UBL_UBAC1"/>
    <property type="match status" value="1"/>
</dbReference>
<dbReference type="InterPro" id="IPR015940">
    <property type="entry name" value="UBA"/>
</dbReference>
<dbReference type="EMBL" id="GEFH01000839">
    <property type="protein sequence ID" value="JAP67742.1"/>
    <property type="molecule type" value="mRNA"/>
</dbReference>
<dbReference type="SMART" id="SM00165">
    <property type="entry name" value="UBA"/>
    <property type="match status" value="2"/>
</dbReference>
<dbReference type="PANTHER" id="PTHR46738:SF1">
    <property type="entry name" value="UBIQUITIN-ASSOCIATED DOMAIN-CONTAINING PROTEIN 1"/>
    <property type="match status" value="1"/>
</dbReference>
<sequence>MLYLSTRLSGACEMKISVMSSTGVEWTVEILPEYTVEKLKQMSLSHFCNPLDCIKLSDYYKLVSVSQARPLCDQSSVREEKIRDGDELLLLKRSSASSLSTNKATEVTEGQKQAVPDKAAIDLATANVERRNFDKPAMDVPQVPDFHTELRRILVSLVELSEKLLRHHPDIENIFKNLQSKLMEKSEPEIDEAALKKLLEMGFEEQQAVQALRENKMCPMTAMDWLLAKGCRQEKDTYSETSTKDVSAGATAQASVDKQTNAEISNCNVLNTEPVQKGIVNAMLECFQEYKRKDFKPNKKAMNNLREMGFSETAILDALRIHSNSQEAACEWLLGDRRPKPVDLQMGLDTSSAIYRSIVSNPVVQLGLCSPKTLLALLQMLENPGCASRWLNDADTAPILSQIFRIYHAEKHSVQLVT</sequence>
<feature type="domain" description="UBA" evidence="1">
    <location>
        <begin position="296"/>
        <end position="336"/>
    </location>
</feature>
<dbReference type="SUPFAM" id="SSF54236">
    <property type="entry name" value="Ubiquitin-like"/>
    <property type="match status" value="1"/>
</dbReference>
<evidence type="ECO:0000313" key="2">
    <source>
        <dbReference type="EMBL" id="JAP67742.1"/>
    </source>
</evidence>
<dbReference type="InterPro" id="IPR052476">
    <property type="entry name" value="UBAC1"/>
</dbReference>
<dbReference type="InterPro" id="IPR029071">
    <property type="entry name" value="Ubiquitin-like_domsf"/>
</dbReference>
<reference evidence="2" key="1">
    <citation type="journal article" date="2017" name="Ticks Tick Borne Dis.">
        <title>An insight into the sialome of Hyalomma excavatum.</title>
        <authorList>
            <person name="Ribeiro J.M."/>
            <person name="Slovak M."/>
            <person name="Francischetti I.M."/>
        </authorList>
    </citation>
    <scope>NUCLEOTIDE SEQUENCE</scope>
    <source>
        <strain evidence="2">Samish</strain>
        <tissue evidence="2">Salivary glands</tissue>
    </source>
</reference>
<dbReference type="PROSITE" id="PS50030">
    <property type="entry name" value="UBA"/>
    <property type="match status" value="2"/>
</dbReference>
<feature type="domain" description="UBA" evidence="1">
    <location>
        <begin position="189"/>
        <end position="229"/>
    </location>
</feature>
<dbReference type="GO" id="GO:0000151">
    <property type="term" value="C:ubiquitin ligase complex"/>
    <property type="evidence" value="ECO:0007669"/>
    <property type="project" value="TreeGrafter"/>
</dbReference>
<dbReference type="InterPro" id="IPR009060">
    <property type="entry name" value="UBA-like_sf"/>
</dbReference>
<dbReference type="InterPro" id="IPR041927">
    <property type="entry name" value="UBA2_UBAC1"/>
</dbReference>
<dbReference type="InterPro" id="IPR057650">
    <property type="entry name" value="UBL_UBAC1"/>
</dbReference>
<dbReference type="Gene3D" id="1.10.8.10">
    <property type="entry name" value="DNA helicase RuvA subunit, C-terminal domain"/>
    <property type="match status" value="2"/>
</dbReference>
<accession>A0A131XN44</accession>
<dbReference type="PANTHER" id="PTHR46738">
    <property type="entry name" value="UBIQUITIN-ASSOCIATED DOMAIN-CONTAINING PROTEIN 1"/>
    <property type="match status" value="1"/>
</dbReference>
<dbReference type="Pfam" id="PF22562">
    <property type="entry name" value="UBA_7"/>
    <property type="match status" value="2"/>
</dbReference>
<dbReference type="CDD" id="cd14304">
    <property type="entry name" value="UBA2_KPC2"/>
    <property type="match status" value="1"/>
</dbReference>
<protein>
    <submittedName>
        <fullName evidence="2">Putative ubiquitin-associated domain-containing protein 1</fullName>
    </submittedName>
</protein>
<dbReference type="AlphaFoldDB" id="A0A131XN44"/>
<dbReference type="SUPFAM" id="SSF46934">
    <property type="entry name" value="UBA-like"/>
    <property type="match status" value="2"/>
</dbReference>
<name>A0A131XN44_9ACAR</name>
<proteinExistence type="evidence at transcript level"/>
<organism evidence="2">
    <name type="scientific">Hyalomma excavatum</name>
    <dbReference type="NCBI Taxonomy" id="257692"/>
    <lineage>
        <taxon>Eukaryota</taxon>
        <taxon>Metazoa</taxon>
        <taxon>Ecdysozoa</taxon>
        <taxon>Arthropoda</taxon>
        <taxon>Chelicerata</taxon>
        <taxon>Arachnida</taxon>
        <taxon>Acari</taxon>
        <taxon>Parasitiformes</taxon>
        <taxon>Ixodida</taxon>
        <taxon>Ixodoidea</taxon>
        <taxon>Ixodidae</taxon>
        <taxon>Hyalomminae</taxon>
        <taxon>Hyalomma</taxon>
    </lineage>
</organism>
<evidence type="ECO:0000259" key="1">
    <source>
        <dbReference type="PROSITE" id="PS50030"/>
    </source>
</evidence>